<proteinExistence type="predicted"/>
<evidence type="ECO:0000256" key="1">
    <source>
        <dbReference type="ARBA" id="ARBA00022737"/>
    </source>
</evidence>
<evidence type="ECO:0000259" key="3">
    <source>
        <dbReference type="Pfam" id="PF14432"/>
    </source>
</evidence>
<dbReference type="AlphaFoldDB" id="A0A8B8J5R0"/>
<dbReference type="GO" id="GO:0009451">
    <property type="term" value="P:RNA modification"/>
    <property type="evidence" value="ECO:0007669"/>
    <property type="project" value="InterPro"/>
</dbReference>
<feature type="repeat" description="PPR" evidence="2">
    <location>
        <begin position="308"/>
        <end position="342"/>
    </location>
</feature>
<feature type="repeat" description="PPR" evidence="2">
    <location>
        <begin position="175"/>
        <end position="209"/>
    </location>
</feature>
<dbReference type="InterPro" id="IPR002885">
    <property type="entry name" value="PPR_rpt"/>
</dbReference>
<dbReference type="PROSITE" id="PS51375">
    <property type="entry name" value="PPR"/>
    <property type="match status" value="3"/>
</dbReference>
<dbReference type="GO" id="GO:0008270">
    <property type="term" value="F:zinc ion binding"/>
    <property type="evidence" value="ECO:0007669"/>
    <property type="project" value="InterPro"/>
</dbReference>
<dbReference type="InterPro" id="IPR046960">
    <property type="entry name" value="PPR_At4g14850-like_plant"/>
</dbReference>
<evidence type="ECO:0000256" key="2">
    <source>
        <dbReference type="PROSITE-ProRule" id="PRU00708"/>
    </source>
</evidence>
<dbReference type="RefSeq" id="XP_026661345.2">
    <property type="nucleotide sequence ID" value="XM_026805544.2"/>
</dbReference>
<evidence type="ECO:0000313" key="8">
    <source>
        <dbReference type="RefSeq" id="XP_026661345.2"/>
    </source>
</evidence>
<feature type="domain" description="DYW" evidence="3">
    <location>
        <begin position="523"/>
        <end position="615"/>
    </location>
</feature>
<evidence type="ECO:0000313" key="10">
    <source>
        <dbReference type="RefSeq" id="XP_038985902.1"/>
    </source>
</evidence>
<dbReference type="RefSeq" id="XP_026661344.2">
    <property type="nucleotide sequence ID" value="XM_026805543.2"/>
</dbReference>
<reference evidence="5 6" key="2">
    <citation type="submission" date="2025-04" db="UniProtKB">
        <authorList>
            <consortium name="RefSeq"/>
        </authorList>
    </citation>
    <scope>IDENTIFICATION</scope>
    <source>
        <tissue evidence="5 6">Young leaves</tissue>
    </source>
</reference>
<dbReference type="InterPro" id="IPR011990">
    <property type="entry name" value="TPR-like_helical_dom_sf"/>
</dbReference>
<accession>A0A8B8J5R0</accession>
<dbReference type="InterPro" id="IPR032867">
    <property type="entry name" value="DYW_dom"/>
</dbReference>
<gene>
    <name evidence="5 6 7 8 9 10" type="primary">LOC103709405</name>
</gene>
<dbReference type="NCBIfam" id="TIGR00756">
    <property type="entry name" value="PPR"/>
    <property type="match status" value="3"/>
</dbReference>
<keyword evidence="4" id="KW-1185">Reference proteome</keyword>
<dbReference type="Pfam" id="PF14432">
    <property type="entry name" value="DYW_deaminase"/>
    <property type="match status" value="1"/>
</dbReference>
<dbReference type="FunFam" id="1.25.40.10:FF:001093">
    <property type="entry name" value="Pentatricopeptide repeat-containing protein At2g34400"/>
    <property type="match status" value="1"/>
</dbReference>
<protein>
    <submittedName>
        <fullName evidence="5 6">Pentatricopeptide repeat-containing protein At4g14050, mitochondrial</fullName>
    </submittedName>
</protein>
<dbReference type="Pfam" id="PF20431">
    <property type="entry name" value="E_motif"/>
    <property type="match status" value="1"/>
</dbReference>
<dbReference type="KEGG" id="pda:103709405"/>
<dbReference type="RefSeq" id="XP_038985902.1">
    <property type="nucleotide sequence ID" value="XM_039129974.1"/>
</dbReference>
<dbReference type="PANTHER" id="PTHR47926:SF495">
    <property type="entry name" value="DYW DOMAIN-CONTAINING PROTEIN"/>
    <property type="match status" value="1"/>
</dbReference>
<evidence type="ECO:0000313" key="4">
    <source>
        <dbReference type="Proteomes" id="UP000228380"/>
    </source>
</evidence>
<dbReference type="GO" id="GO:0003723">
    <property type="term" value="F:RNA binding"/>
    <property type="evidence" value="ECO:0007669"/>
    <property type="project" value="InterPro"/>
</dbReference>
<evidence type="ECO:0000313" key="5">
    <source>
        <dbReference type="RefSeq" id="XP_017698894.2"/>
    </source>
</evidence>
<evidence type="ECO:0000313" key="6">
    <source>
        <dbReference type="RefSeq" id="XP_026661343.2"/>
    </source>
</evidence>
<name>A0A8B8J5R0_PHODC</name>
<feature type="repeat" description="PPR" evidence="2">
    <location>
        <begin position="72"/>
        <end position="106"/>
    </location>
</feature>
<dbReference type="PANTHER" id="PTHR47926">
    <property type="entry name" value="PENTATRICOPEPTIDE REPEAT-CONTAINING PROTEIN"/>
    <property type="match status" value="1"/>
</dbReference>
<reference evidence="4" key="1">
    <citation type="journal article" date="2019" name="Nat. Commun.">
        <title>Genome-wide association mapping of date palm fruit traits.</title>
        <authorList>
            <person name="Hazzouri K.M."/>
            <person name="Gros-Balthazard M."/>
            <person name="Flowers J.M."/>
            <person name="Copetti D."/>
            <person name="Lemansour A."/>
            <person name="Lebrun M."/>
            <person name="Masmoudi K."/>
            <person name="Ferrand S."/>
            <person name="Dhar M.I."/>
            <person name="Fresquez Z.A."/>
            <person name="Rosas U."/>
            <person name="Zhang J."/>
            <person name="Talag J."/>
            <person name="Lee S."/>
            <person name="Kudrna D."/>
            <person name="Powell R.F."/>
            <person name="Leitch I.J."/>
            <person name="Krueger R.R."/>
            <person name="Wing R.A."/>
            <person name="Amiri K.M.A."/>
            <person name="Purugganan M.D."/>
        </authorList>
    </citation>
    <scope>NUCLEOTIDE SEQUENCE [LARGE SCALE GENOMIC DNA]</scope>
    <source>
        <strain evidence="4">cv. Khalas</strain>
    </source>
</reference>
<dbReference type="Pfam" id="PF01535">
    <property type="entry name" value="PPR"/>
    <property type="match status" value="4"/>
</dbReference>
<dbReference type="OrthoDB" id="1854885at2759"/>
<dbReference type="Proteomes" id="UP000228380">
    <property type="component" value="Chromosome 9"/>
</dbReference>
<dbReference type="RefSeq" id="XP_017698894.2">
    <property type="nucleotide sequence ID" value="XM_017843405.3"/>
</dbReference>
<keyword evidence="1" id="KW-0677">Repeat</keyword>
<sequence>MPVSTAVPRLAALLRSAGLRRFPALCRQLHAQLLKSGLRHLPPFPVALLTAYAHCGLLPAAHNLFDETPHRDPFLYSAILAAFSHSDRPSDALPLFCQMLAVDRIPLDGFILATLVKTSSRLASIRLGRQAHAQFLSSPLLSGDDVVKSSLVDMYSRCGAPDDARKVFDTILHKNCVSWTAMVSGYASNGRKVEALELFRQMPEKNVFVWTALISGFIQSGDSFGSVKLFVEMRREGVQIEDSFILSSIIGASSHLASLELGKQLHCLVVGLGYESSMIVGNSLVDMYAKCSDIYSARAVFEGILARDIVSWTTMVVGEAQHGRAEAALTLFDEMVLAGVKPNEVTFVGVIYACSHAGLVQRGRGLFDSMTRDYGMKPLLQHYTCLLDLLSRSGHLSDAEDVIRTMPYEPDEATWAALLSSCKKHGDTQRSNRIADHLLALKPRDPSTYILLSNTYAIAGKWGHVATVRRLMANMEIRKEPGYSWVELGKESCLFRAGEVPHNMRNEILELLERLVMEMKKRGYVPDTSSVMHDVEEHEKEQQLFLHSERLAVAYGILKSVPGAVIRVVKNIRVCSDCHTVMKLISSIIRKEIVVRDATRFHHFEGGKCSCGDFW</sequence>
<evidence type="ECO:0000313" key="9">
    <source>
        <dbReference type="RefSeq" id="XP_038985901.1"/>
    </source>
</evidence>
<dbReference type="GeneID" id="103709405"/>
<dbReference type="RefSeq" id="XP_038985901.1">
    <property type="nucleotide sequence ID" value="XM_039129973.1"/>
</dbReference>
<dbReference type="InterPro" id="IPR046848">
    <property type="entry name" value="E_motif"/>
</dbReference>
<organism evidence="4 8">
    <name type="scientific">Phoenix dactylifera</name>
    <name type="common">Date palm</name>
    <dbReference type="NCBI Taxonomy" id="42345"/>
    <lineage>
        <taxon>Eukaryota</taxon>
        <taxon>Viridiplantae</taxon>
        <taxon>Streptophyta</taxon>
        <taxon>Embryophyta</taxon>
        <taxon>Tracheophyta</taxon>
        <taxon>Spermatophyta</taxon>
        <taxon>Magnoliopsida</taxon>
        <taxon>Liliopsida</taxon>
        <taxon>Arecaceae</taxon>
        <taxon>Coryphoideae</taxon>
        <taxon>Phoeniceae</taxon>
        <taxon>Phoenix</taxon>
    </lineage>
</organism>
<dbReference type="RefSeq" id="XP_026661343.2">
    <property type="nucleotide sequence ID" value="XM_026805542.2"/>
</dbReference>
<evidence type="ECO:0000313" key="7">
    <source>
        <dbReference type="RefSeq" id="XP_026661344.2"/>
    </source>
</evidence>
<dbReference type="Gene3D" id="1.25.40.10">
    <property type="entry name" value="Tetratricopeptide repeat domain"/>
    <property type="match status" value="3"/>
</dbReference>
<dbReference type="Pfam" id="PF13041">
    <property type="entry name" value="PPR_2"/>
    <property type="match status" value="1"/>
</dbReference>